<evidence type="ECO:0000313" key="10">
    <source>
        <dbReference type="Proteomes" id="UP000269708"/>
    </source>
</evidence>
<evidence type="ECO:0000256" key="7">
    <source>
        <dbReference type="RuleBase" id="RU362064"/>
    </source>
</evidence>
<comment type="subcellular location">
    <subcellularLocation>
        <location evidence="7">Cell membrane</location>
    </subcellularLocation>
    <subcellularLocation>
        <location evidence="7">Bacterial flagellum basal body</location>
    </subcellularLocation>
</comment>
<protein>
    <recommendedName>
        <fullName evidence="7">Flagellar protein</fullName>
    </recommendedName>
</protein>
<keyword evidence="9" id="KW-0969">Cilium</keyword>
<evidence type="ECO:0000313" key="9">
    <source>
        <dbReference type="EMBL" id="RPE80855.1"/>
    </source>
</evidence>
<feature type="transmembrane region" description="Helical" evidence="7">
    <location>
        <begin position="129"/>
        <end position="150"/>
    </location>
</feature>
<evidence type="ECO:0000256" key="3">
    <source>
        <dbReference type="ARBA" id="ARBA00022989"/>
    </source>
</evidence>
<evidence type="ECO:0000256" key="6">
    <source>
        <dbReference type="ARBA" id="ARBA00037937"/>
    </source>
</evidence>
<dbReference type="EMBL" id="RKQN01000001">
    <property type="protein sequence ID" value="RPE80855.1"/>
    <property type="molecule type" value="Genomic_DNA"/>
</dbReference>
<keyword evidence="2 7" id="KW-0812">Transmembrane</keyword>
<dbReference type="GO" id="GO:0009425">
    <property type="term" value="C:bacterial-type flagellum basal body"/>
    <property type="evidence" value="ECO:0007669"/>
    <property type="project" value="UniProtKB-SubCell"/>
</dbReference>
<organism evidence="9 10">
    <name type="scientific">Vulcaniibacterium tengchongense</name>
    <dbReference type="NCBI Taxonomy" id="1273429"/>
    <lineage>
        <taxon>Bacteria</taxon>
        <taxon>Pseudomonadati</taxon>
        <taxon>Pseudomonadota</taxon>
        <taxon>Gammaproteobacteria</taxon>
        <taxon>Lysobacterales</taxon>
        <taxon>Lysobacteraceae</taxon>
        <taxon>Vulcaniibacterium</taxon>
    </lineage>
</organism>
<dbReference type="AlphaFoldDB" id="A0A3N4VH69"/>
<dbReference type="Proteomes" id="UP000269708">
    <property type="component" value="Unassembled WGS sequence"/>
</dbReference>
<keyword evidence="1 7" id="KW-1003">Cell membrane</keyword>
<comment type="caution">
    <text evidence="9">The sequence shown here is derived from an EMBL/GenBank/DDBJ whole genome shotgun (WGS) entry which is preliminary data.</text>
</comment>
<evidence type="ECO:0000256" key="8">
    <source>
        <dbReference type="SAM" id="MobiDB-lite"/>
    </source>
</evidence>
<dbReference type="PANTHER" id="PTHR38766">
    <property type="entry name" value="FLAGELLAR PROTEIN FLIO"/>
    <property type="match status" value="1"/>
</dbReference>
<keyword evidence="10" id="KW-1185">Reference proteome</keyword>
<dbReference type="InterPro" id="IPR052205">
    <property type="entry name" value="FliO/MopB"/>
</dbReference>
<dbReference type="GO" id="GO:0044781">
    <property type="term" value="P:bacterial-type flagellum organization"/>
    <property type="evidence" value="ECO:0007669"/>
    <property type="project" value="UniProtKB-UniRule"/>
</dbReference>
<proteinExistence type="inferred from homology"/>
<reference evidence="9 10" key="1">
    <citation type="submission" date="2018-11" db="EMBL/GenBank/DDBJ databases">
        <title>Genomic Encyclopedia of Type Strains, Phase IV (KMG-IV): sequencing the most valuable type-strain genomes for metagenomic binning, comparative biology and taxonomic classification.</title>
        <authorList>
            <person name="Goeker M."/>
        </authorList>
    </citation>
    <scope>NUCLEOTIDE SEQUENCE [LARGE SCALE GENOMIC DNA]</scope>
    <source>
        <strain evidence="9 10">DSM 25623</strain>
    </source>
</reference>
<accession>A0A3N4VH69</accession>
<dbReference type="Pfam" id="PF04347">
    <property type="entry name" value="FliO"/>
    <property type="match status" value="1"/>
</dbReference>
<feature type="compositionally biased region" description="Low complexity" evidence="8">
    <location>
        <begin position="41"/>
        <end position="103"/>
    </location>
</feature>
<keyword evidence="5 7" id="KW-0975">Bacterial flagellum</keyword>
<sequence length="230" mass="22194">MKTAASPTQVDFARLAAEAGRPGQPPAPVHGTEAVRPAPMPADAASGAAAVPDPANAASATVPAAAPGDSSAAGGPSRAASASPSPAAANGQAEKTGAAAAQATAAPKTLAQVAPPAPFPAARAEAGSVGGTVLALLLVVGLILGLGWLARRMPGFGRAANPALRVVGSLALGPRDRLVVVAVGDAQLLVGVGPAGMRTLHTLDTPLPETAAAAPSPFAQLLAQHFGRKA</sequence>
<evidence type="ECO:0000256" key="1">
    <source>
        <dbReference type="ARBA" id="ARBA00022475"/>
    </source>
</evidence>
<gene>
    <name evidence="9" type="ORF">EDC50_0021</name>
</gene>
<dbReference type="PANTHER" id="PTHR38766:SF1">
    <property type="entry name" value="FLAGELLAR PROTEIN FLIO"/>
    <property type="match status" value="1"/>
</dbReference>
<evidence type="ECO:0000256" key="5">
    <source>
        <dbReference type="ARBA" id="ARBA00023143"/>
    </source>
</evidence>
<keyword evidence="3 7" id="KW-1133">Transmembrane helix</keyword>
<evidence type="ECO:0000256" key="4">
    <source>
        <dbReference type="ARBA" id="ARBA00023136"/>
    </source>
</evidence>
<evidence type="ECO:0000256" key="2">
    <source>
        <dbReference type="ARBA" id="ARBA00022692"/>
    </source>
</evidence>
<name>A0A3N4VH69_9GAMM</name>
<comment type="similarity">
    <text evidence="6 7">Belongs to the FliO/MopB family.</text>
</comment>
<dbReference type="NCBIfam" id="TIGR03500">
    <property type="entry name" value="FliO_TIGR"/>
    <property type="match status" value="1"/>
</dbReference>
<dbReference type="GO" id="GO:0005886">
    <property type="term" value="C:plasma membrane"/>
    <property type="evidence" value="ECO:0007669"/>
    <property type="project" value="UniProtKB-SubCell"/>
</dbReference>
<keyword evidence="9" id="KW-0966">Cell projection</keyword>
<keyword evidence="9" id="KW-0282">Flagellum</keyword>
<feature type="region of interest" description="Disordered" evidence="8">
    <location>
        <begin position="1"/>
        <end position="103"/>
    </location>
</feature>
<dbReference type="InterPro" id="IPR022781">
    <property type="entry name" value="Flagellar_biosynth_FliO"/>
</dbReference>
<keyword evidence="4 7" id="KW-0472">Membrane</keyword>